<evidence type="ECO:0000256" key="3">
    <source>
        <dbReference type="SAM" id="MobiDB-lite"/>
    </source>
</evidence>
<dbReference type="AlphaFoldDB" id="A0A5C3KSX6"/>
<dbReference type="Pfam" id="PF01399">
    <property type="entry name" value="PCI"/>
    <property type="match status" value="1"/>
</dbReference>
<reference evidence="5 6" key="1">
    <citation type="journal article" date="2019" name="Nat. Ecol. Evol.">
        <title>Megaphylogeny resolves global patterns of mushroom evolution.</title>
        <authorList>
            <person name="Varga T."/>
            <person name="Krizsan K."/>
            <person name="Foldi C."/>
            <person name="Dima B."/>
            <person name="Sanchez-Garcia M."/>
            <person name="Sanchez-Ramirez S."/>
            <person name="Szollosi G.J."/>
            <person name="Szarkandi J.G."/>
            <person name="Papp V."/>
            <person name="Albert L."/>
            <person name="Andreopoulos W."/>
            <person name="Angelini C."/>
            <person name="Antonin V."/>
            <person name="Barry K.W."/>
            <person name="Bougher N.L."/>
            <person name="Buchanan P."/>
            <person name="Buyck B."/>
            <person name="Bense V."/>
            <person name="Catcheside P."/>
            <person name="Chovatia M."/>
            <person name="Cooper J."/>
            <person name="Damon W."/>
            <person name="Desjardin D."/>
            <person name="Finy P."/>
            <person name="Geml J."/>
            <person name="Haridas S."/>
            <person name="Hughes K."/>
            <person name="Justo A."/>
            <person name="Karasinski D."/>
            <person name="Kautmanova I."/>
            <person name="Kiss B."/>
            <person name="Kocsube S."/>
            <person name="Kotiranta H."/>
            <person name="LaButti K.M."/>
            <person name="Lechner B.E."/>
            <person name="Liimatainen K."/>
            <person name="Lipzen A."/>
            <person name="Lukacs Z."/>
            <person name="Mihaltcheva S."/>
            <person name="Morgado L.N."/>
            <person name="Niskanen T."/>
            <person name="Noordeloos M.E."/>
            <person name="Ohm R.A."/>
            <person name="Ortiz-Santana B."/>
            <person name="Ovrebo C."/>
            <person name="Racz N."/>
            <person name="Riley R."/>
            <person name="Savchenko A."/>
            <person name="Shiryaev A."/>
            <person name="Soop K."/>
            <person name="Spirin V."/>
            <person name="Szebenyi C."/>
            <person name="Tomsovsky M."/>
            <person name="Tulloss R.E."/>
            <person name="Uehling J."/>
            <person name="Grigoriev I.V."/>
            <person name="Vagvolgyi C."/>
            <person name="Papp T."/>
            <person name="Martin F.M."/>
            <person name="Miettinen O."/>
            <person name="Hibbett D.S."/>
            <person name="Nagy L.G."/>
        </authorList>
    </citation>
    <scope>NUCLEOTIDE SEQUENCE [LARGE SCALE GENOMIC DNA]</scope>
    <source>
        <strain evidence="5 6">CBS 121175</strain>
    </source>
</reference>
<sequence length="311" mass="35108">MDLGSNFSAKLEPFLLMGKSMRGAAAAKLIQDATAAPGVLVFSELLELPNIRELEKNEQYSKFYSLLQLFAYKTYEDYLRSKDSLPPLTTNQITKLKHLSIVSLASERRILPYDLLLNSLDITTVRELEDLIIDAIYQDILRGKLDQKEKQLEVEYTMGRDVQPEKLDDLLDILRNWAQTTSQVLAALDNKIHTISSNAAAQKVYQIEYDEALQKTLKDVSEKGGRHDRDKDRTYDRENAGGAGGSGSGSLGAARRKLFDRGGREERSGREDRENSMDVDEPYEPGNSSKSSKNRKASQESMKPVRKRNKI</sequence>
<dbReference type="PROSITE" id="PS50250">
    <property type="entry name" value="PCI"/>
    <property type="match status" value="1"/>
</dbReference>
<evidence type="ECO:0000256" key="1">
    <source>
        <dbReference type="ARBA" id="ARBA00008482"/>
    </source>
</evidence>
<dbReference type="InterPro" id="IPR045237">
    <property type="entry name" value="COPS7/eIF3m"/>
</dbReference>
<feature type="domain" description="PCI" evidence="4">
    <location>
        <begin position="1"/>
        <end position="159"/>
    </location>
</feature>
<dbReference type="Proteomes" id="UP000307440">
    <property type="component" value="Unassembled WGS sequence"/>
</dbReference>
<keyword evidence="6" id="KW-1185">Reference proteome</keyword>
<feature type="compositionally biased region" description="Gly residues" evidence="3">
    <location>
        <begin position="241"/>
        <end position="250"/>
    </location>
</feature>
<dbReference type="InterPro" id="IPR000717">
    <property type="entry name" value="PCI_dom"/>
</dbReference>
<gene>
    <name evidence="5" type="ORF">FA15DRAFT_674926</name>
</gene>
<evidence type="ECO:0000313" key="5">
    <source>
        <dbReference type="EMBL" id="TFK18888.1"/>
    </source>
</evidence>
<comment type="similarity">
    <text evidence="1">Belongs to the CSN7/EIF3M family. CSN7 subfamily.</text>
</comment>
<dbReference type="STRING" id="230819.A0A5C3KSX6"/>
<evidence type="ECO:0000313" key="6">
    <source>
        <dbReference type="Proteomes" id="UP000307440"/>
    </source>
</evidence>
<organism evidence="5 6">
    <name type="scientific">Coprinopsis marcescibilis</name>
    <name type="common">Agaric fungus</name>
    <name type="synonym">Psathyrella marcescibilis</name>
    <dbReference type="NCBI Taxonomy" id="230819"/>
    <lineage>
        <taxon>Eukaryota</taxon>
        <taxon>Fungi</taxon>
        <taxon>Dikarya</taxon>
        <taxon>Basidiomycota</taxon>
        <taxon>Agaricomycotina</taxon>
        <taxon>Agaricomycetes</taxon>
        <taxon>Agaricomycetidae</taxon>
        <taxon>Agaricales</taxon>
        <taxon>Agaricineae</taxon>
        <taxon>Psathyrellaceae</taxon>
        <taxon>Coprinopsis</taxon>
    </lineage>
</organism>
<protein>
    <recommendedName>
        <fullName evidence="4">PCI domain-containing protein</fullName>
    </recommendedName>
</protein>
<proteinExistence type="inferred from homology"/>
<dbReference type="PANTHER" id="PTHR15350">
    <property type="entry name" value="COP9 SIGNALOSOME COMPLEX SUBUNIT 7/DENDRITIC CELL PROTEIN GA17"/>
    <property type="match status" value="1"/>
</dbReference>
<dbReference type="SMART" id="SM00088">
    <property type="entry name" value="PINT"/>
    <property type="match status" value="1"/>
</dbReference>
<feature type="compositionally biased region" description="Basic and acidic residues" evidence="3">
    <location>
        <begin position="257"/>
        <end position="276"/>
    </location>
</feature>
<dbReference type="Pfam" id="PF22061">
    <property type="entry name" value="CSN7_HB_subdom"/>
    <property type="match status" value="1"/>
</dbReference>
<dbReference type="OrthoDB" id="10265275at2759"/>
<dbReference type="EMBL" id="ML210371">
    <property type="protein sequence ID" value="TFK18888.1"/>
    <property type="molecule type" value="Genomic_DNA"/>
</dbReference>
<dbReference type="GO" id="GO:0008180">
    <property type="term" value="C:COP9 signalosome"/>
    <property type="evidence" value="ECO:0007669"/>
    <property type="project" value="UniProtKB-KW"/>
</dbReference>
<name>A0A5C3KSX6_COPMA</name>
<keyword evidence="2" id="KW-0736">Signalosome</keyword>
<feature type="compositionally biased region" description="Basic and acidic residues" evidence="3">
    <location>
        <begin position="218"/>
        <end position="239"/>
    </location>
</feature>
<dbReference type="PANTHER" id="PTHR15350:SF5">
    <property type="entry name" value="COP9 SIGNALOSOME COMPLEX SUBUNIT 7"/>
    <property type="match status" value="1"/>
</dbReference>
<feature type="region of interest" description="Disordered" evidence="3">
    <location>
        <begin position="218"/>
        <end position="311"/>
    </location>
</feature>
<accession>A0A5C3KSX6</accession>
<evidence type="ECO:0000259" key="4">
    <source>
        <dbReference type="PROSITE" id="PS50250"/>
    </source>
</evidence>
<evidence type="ECO:0000256" key="2">
    <source>
        <dbReference type="ARBA" id="ARBA00022790"/>
    </source>
</evidence>